<dbReference type="EMBL" id="CM012442">
    <property type="protein sequence ID" value="RVE72019.1"/>
    <property type="molecule type" value="Genomic_DNA"/>
</dbReference>
<keyword evidence="3" id="KW-1185">Reference proteome</keyword>
<evidence type="ECO:0000256" key="1">
    <source>
        <dbReference type="SAM" id="MobiDB-lite"/>
    </source>
</evidence>
<organism evidence="2 3">
    <name type="scientific">Oryzias javanicus</name>
    <name type="common">Javanese ricefish</name>
    <name type="synonym">Aplocheilus javanicus</name>
    <dbReference type="NCBI Taxonomy" id="123683"/>
    <lineage>
        <taxon>Eukaryota</taxon>
        <taxon>Metazoa</taxon>
        <taxon>Chordata</taxon>
        <taxon>Craniata</taxon>
        <taxon>Vertebrata</taxon>
        <taxon>Euteleostomi</taxon>
        <taxon>Actinopterygii</taxon>
        <taxon>Neopterygii</taxon>
        <taxon>Teleostei</taxon>
        <taxon>Neoteleostei</taxon>
        <taxon>Acanthomorphata</taxon>
        <taxon>Ovalentaria</taxon>
        <taxon>Atherinomorphae</taxon>
        <taxon>Beloniformes</taxon>
        <taxon>Adrianichthyidae</taxon>
        <taxon>Oryziinae</taxon>
        <taxon>Oryzias</taxon>
    </lineage>
</organism>
<dbReference type="Proteomes" id="UP000283210">
    <property type="component" value="Chromosome 6"/>
</dbReference>
<feature type="region of interest" description="Disordered" evidence="1">
    <location>
        <begin position="55"/>
        <end position="79"/>
    </location>
</feature>
<reference evidence="2 3" key="2">
    <citation type="submission" date="2019-01" db="EMBL/GenBank/DDBJ databases">
        <title>A chromosome length genome reference of the Java medaka (oryzias javanicus).</title>
        <authorList>
            <person name="Herpin A."/>
            <person name="Takehana Y."/>
            <person name="Naruse K."/>
            <person name="Ansai S."/>
            <person name="Kawaguchi M."/>
        </authorList>
    </citation>
    <scope>NUCLEOTIDE SEQUENCE [LARGE SCALE GENOMIC DNA]</scope>
    <source>
        <strain evidence="2">RS831</strain>
        <tissue evidence="2">Whole body</tissue>
    </source>
</reference>
<evidence type="ECO:0000313" key="2">
    <source>
        <dbReference type="EMBL" id="RVE72019.1"/>
    </source>
</evidence>
<name>A0A437DAS5_ORYJA</name>
<accession>A0A437DAS5</accession>
<gene>
    <name evidence="2" type="ORF">OJAV_G00057610</name>
</gene>
<dbReference type="AlphaFoldDB" id="A0A437DAS5"/>
<evidence type="ECO:0000313" key="3">
    <source>
        <dbReference type="Proteomes" id="UP000283210"/>
    </source>
</evidence>
<reference evidence="2 3" key="1">
    <citation type="submission" date="2018-11" db="EMBL/GenBank/DDBJ databases">
        <authorList>
            <person name="Lopez-Roques C."/>
            <person name="Donnadieu C."/>
            <person name="Bouchez O."/>
            <person name="Klopp C."/>
            <person name="Cabau C."/>
            <person name="Zahm M."/>
        </authorList>
    </citation>
    <scope>NUCLEOTIDE SEQUENCE [LARGE SCALE GENOMIC DNA]</scope>
    <source>
        <strain evidence="2">RS831</strain>
        <tissue evidence="2">Whole body</tissue>
    </source>
</reference>
<proteinExistence type="predicted"/>
<sequence length="112" mass="12213">MTFTVFIPERKICRDFILKKRGVIEKQEESGFTASSRPRPFADAICVASGGSLPVPGVRQRASPDPRRDGRTRRSHLGGEMFAAAPKMAGLALEDGSGHVNISASLNWDQED</sequence>
<protein>
    <submittedName>
        <fullName evidence="2">Uncharacterized protein</fullName>
    </submittedName>
</protein>